<evidence type="ECO:0000256" key="2">
    <source>
        <dbReference type="ARBA" id="ARBA00008684"/>
    </source>
</evidence>
<evidence type="ECO:0000256" key="11">
    <source>
        <dbReference type="ARBA" id="ARBA00022989"/>
    </source>
</evidence>
<feature type="region of interest" description="Disordered" evidence="17">
    <location>
        <begin position="949"/>
        <end position="973"/>
    </location>
</feature>
<evidence type="ECO:0000256" key="13">
    <source>
        <dbReference type="ARBA" id="ARBA00023157"/>
    </source>
</evidence>
<keyword evidence="8 16" id="KW-0547">Nucleotide-binding</keyword>
<evidence type="ECO:0000256" key="8">
    <source>
        <dbReference type="ARBA" id="ARBA00022741"/>
    </source>
</evidence>
<dbReference type="InterPro" id="IPR011009">
    <property type="entry name" value="Kinase-like_dom_sf"/>
</dbReference>
<dbReference type="EMBL" id="KX159225">
    <property type="protein sequence ID" value="APU94829.1"/>
    <property type="molecule type" value="mRNA"/>
</dbReference>
<sequence>MARGITPRLCVILGLVLAFSVCVSLADPANDKLVLEAFKAGITNSATLGWTDPDPCNWNSHNVKCDASGNVQELRVRMLGLTGTVTPMLNQLSSLNYLELNFNYFTGPMPSLAGLSNLVTAFLDDNNFSTIPADFFDGLTSIFELHVENNPKLNATSGGWSLPASLETPSLSILCVTNASVTGPLPSFLGTLPSLKRFEAAYNNLQGGIPDSFAGSSLQILKLNNQQMNGSLSAVGGMIGLQFLWVQVNNFYGPVPTGLEKAAGLQSLRINDNDLVGRLPSGLATLPALNELLMNNNKLTGELPAFASTVTETFDATTFCAAAGVACSKNVDSLLDFLAMAGYPQQVAVTWIGPDPCTGWTGVSCDASGEIVSITLVSYGLTGTISPSLGNLTSLKSLVLSRNALTGAVPDSLTTLSMLTTVDVSNNSLSGPLPVFPATVKFTYTGNPLLMPGAVTPAPAPASVGSPPVTGTPPTVPVVSPPVAGTPANVPTAPVGNEPPVESPQTSKKTAGIGAVIGGVVGGVLVAVLAGFLVFCLCKRKQKKLQGGNGVLIHPRGDSGSDSELMKVMVEHSYSSASHQATVGSNGDSLHSGSSSNDHQVMEQGQMFMSINMLRNVTNNFSEQNIIGRGGFGVVYRGELEDGTQIAVKRMEAAVVSNKGLSEFQSEIAVLTKVKHRHLVGLLGYCADGNERLLVYEYMPQGTLSQHLFEYRDLQEKPLTWMMRLTIVLDVARGLEYLHNLAHRSFIHRDLKPSNILLTDDFRAKVSDFGLVKLAPEGKFSVETRLAGTFGYLAPEYAVTGRVTTKADVFSFGVVLMELLTGRRALDETQSEENMHLVTWFQRMMIKNNNNFRSSVDHTMNVDDETYSTMTIVAELAGHCTSREPYQRPDMSHVVNVLAPLVEQWKPSTRNGEEEACGSGEDLELSLPQALKQWQEFEFDGDMTYTQRFDDSKSSLPVRPLGFADSFTSTDGR</sequence>
<evidence type="ECO:0000256" key="17">
    <source>
        <dbReference type="SAM" id="MobiDB-lite"/>
    </source>
</evidence>
<evidence type="ECO:0000256" key="19">
    <source>
        <dbReference type="SAM" id="SignalP"/>
    </source>
</evidence>
<evidence type="ECO:0000256" key="5">
    <source>
        <dbReference type="ARBA" id="ARBA00022692"/>
    </source>
</evidence>
<dbReference type="CDD" id="cd14066">
    <property type="entry name" value="STKc_IRAK"/>
    <property type="match status" value="1"/>
</dbReference>
<name>A0A1P8DYU7_9BRYO</name>
<keyword evidence="3" id="KW-0433">Leucine-rich repeat</keyword>
<evidence type="ECO:0000256" key="1">
    <source>
        <dbReference type="ARBA" id="ARBA00004167"/>
    </source>
</evidence>
<dbReference type="InterPro" id="IPR013210">
    <property type="entry name" value="LRR_N_plant-typ"/>
</dbReference>
<keyword evidence="14 21" id="KW-0675">Receptor</keyword>
<dbReference type="Gene3D" id="3.30.200.20">
    <property type="entry name" value="Phosphorylase Kinase, domain 1"/>
    <property type="match status" value="1"/>
</dbReference>
<dbReference type="AlphaFoldDB" id="A0A1P8DYU7"/>
<dbReference type="PROSITE" id="PS50011">
    <property type="entry name" value="PROTEIN_KINASE_DOM"/>
    <property type="match status" value="1"/>
</dbReference>
<dbReference type="Gene3D" id="1.10.510.10">
    <property type="entry name" value="Transferase(Phosphotransferase) domain 1"/>
    <property type="match status" value="1"/>
</dbReference>
<dbReference type="GO" id="GO:0016020">
    <property type="term" value="C:membrane"/>
    <property type="evidence" value="ECO:0007669"/>
    <property type="project" value="UniProtKB-SubCell"/>
</dbReference>
<keyword evidence="15" id="KW-0325">Glycoprotein</keyword>
<keyword evidence="12 18" id="KW-0472">Membrane</keyword>
<dbReference type="SMART" id="SM00220">
    <property type="entry name" value="S_TKc"/>
    <property type="match status" value="1"/>
</dbReference>
<reference evidence="21" key="1">
    <citation type="submission" date="2016-04" db="EMBL/GenBank/DDBJ databases">
        <authorList>
            <person name="Evans L.H."/>
            <person name="Alamgir A."/>
            <person name="Owens N."/>
            <person name="Weber N.D."/>
            <person name="Virtaneva K."/>
            <person name="Barbian K."/>
            <person name="Babar A."/>
            <person name="Rosenke K."/>
        </authorList>
    </citation>
    <scope>NUCLEOTIDE SEQUENCE</scope>
    <source>
        <strain evidence="21">Antarctic moss No.L</strain>
    </source>
</reference>
<dbReference type="InterPro" id="IPR008271">
    <property type="entry name" value="Ser/Thr_kinase_AS"/>
</dbReference>
<dbReference type="GO" id="GO:0005524">
    <property type="term" value="F:ATP binding"/>
    <property type="evidence" value="ECO:0007669"/>
    <property type="project" value="UniProtKB-UniRule"/>
</dbReference>
<keyword evidence="13" id="KW-1015">Disulfide bond</keyword>
<evidence type="ECO:0000256" key="12">
    <source>
        <dbReference type="ARBA" id="ARBA00023136"/>
    </source>
</evidence>
<comment type="similarity">
    <text evidence="2">Belongs to the protein kinase superfamily. Ser/Thr protein kinase family.</text>
</comment>
<dbReference type="InterPro" id="IPR052422">
    <property type="entry name" value="Auxin_Ser/Thr_Kinase"/>
</dbReference>
<dbReference type="FunFam" id="3.80.10.10:FF:000129">
    <property type="entry name" value="Leucine-rich repeat receptor-like kinase"/>
    <property type="match status" value="1"/>
</dbReference>
<evidence type="ECO:0000256" key="16">
    <source>
        <dbReference type="PROSITE-ProRule" id="PRU10141"/>
    </source>
</evidence>
<keyword evidence="11 18" id="KW-1133">Transmembrane helix</keyword>
<dbReference type="Pfam" id="PF00069">
    <property type="entry name" value="Pkinase"/>
    <property type="match status" value="1"/>
</dbReference>
<dbReference type="SMART" id="SM00369">
    <property type="entry name" value="LRR_TYP"/>
    <property type="match status" value="3"/>
</dbReference>
<evidence type="ECO:0000256" key="14">
    <source>
        <dbReference type="ARBA" id="ARBA00023170"/>
    </source>
</evidence>
<evidence type="ECO:0000256" key="3">
    <source>
        <dbReference type="ARBA" id="ARBA00022614"/>
    </source>
</evidence>
<dbReference type="InterPro" id="IPR017441">
    <property type="entry name" value="Protein_kinase_ATP_BS"/>
</dbReference>
<dbReference type="PANTHER" id="PTHR47986:SF1">
    <property type="entry name" value="OS04G0685900 PROTEIN"/>
    <property type="match status" value="1"/>
</dbReference>
<protein>
    <submittedName>
        <fullName evidence="21">Leucine-rich repeat receptor-like protein kinase</fullName>
    </submittedName>
</protein>
<evidence type="ECO:0000256" key="10">
    <source>
        <dbReference type="ARBA" id="ARBA00022840"/>
    </source>
</evidence>
<dbReference type="Pfam" id="PF08263">
    <property type="entry name" value="LRRNT_2"/>
    <property type="match status" value="2"/>
</dbReference>
<organism evidence="21">
    <name type="scientific">Pohlia nutans</name>
    <dbReference type="NCBI Taxonomy" id="140635"/>
    <lineage>
        <taxon>Eukaryota</taxon>
        <taxon>Viridiplantae</taxon>
        <taxon>Streptophyta</taxon>
        <taxon>Embryophyta</taxon>
        <taxon>Bryophyta</taxon>
        <taxon>Bryophytina</taxon>
        <taxon>Bryopsida</taxon>
        <taxon>Bryidae</taxon>
        <taxon>Bryanae</taxon>
        <taxon>Bryales</taxon>
        <taxon>Mniaceae</taxon>
        <taxon>Pohlia</taxon>
    </lineage>
</organism>
<comment type="subcellular location">
    <subcellularLocation>
        <location evidence="1">Membrane</location>
        <topology evidence="1">Single-pass membrane protein</topology>
    </subcellularLocation>
</comment>
<feature type="transmembrane region" description="Helical" evidence="18">
    <location>
        <begin position="513"/>
        <end position="538"/>
    </location>
</feature>
<dbReference type="PANTHER" id="PTHR47986">
    <property type="entry name" value="OSJNBA0070M12.3 PROTEIN"/>
    <property type="match status" value="1"/>
</dbReference>
<keyword evidence="5 18" id="KW-0812">Transmembrane</keyword>
<dbReference type="SUPFAM" id="SSF56112">
    <property type="entry name" value="Protein kinase-like (PK-like)"/>
    <property type="match status" value="1"/>
</dbReference>
<dbReference type="Gene3D" id="3.80.10.10">
    <property type="entry name" value="Ribonuclease Inhibitor"/>
    <property type="match status" value="2"/>
</dbReference>
<dbReference type="FunFam" id="1.10.510.10:FF:000198">
    <property type="entry name" value="receptor protein kinase TMK1"/>
    <property type="match status" value="1"/>
</dbReference>
<keyword evidence="10 16" id="KW-0067">ATP-binding</keyword>
<dbReference type="SUPFAM" id="SSF52058">
    <property type="entry name" value="L domain-like"/>
    <property type="match status" value="1"/>
</dbReference>
<keyword evidence="7" id="KW-0677">Repeat</keyword>
<evidence type="ECO:0000256" key="9">
    <source>
        <dbReference type="ARBA" id="ARBA00022777"/>
    </source>
</evidence>
<dbReference type="InterPro" id="IPR000719">
    <property type="entry name" value="Prot_kinase_dom"/>
</dbReference>
<dbReference type="FunFam" id="3.30.200.20:FF:000226">
    <property type="entry name" value="receptor protein kinase TMK1"/>
    <property type="match status" value="1"/>
</dbReference>
<feature type="binding site" evidence="16">
    <location>
        <position position="649"/>
    </location>
    <ligand>
        <name>ATP</name>
        <dbReference type="ChEBI" id="CHEBI:30616"/>
    </ligand>
</feature>
<evidence type="ECO:0000256" key="6">
    <source>
        <dbReference type="ARBA" id="ARBA00022729"/>
    </source>
</evidence>
<evidence type="ECO:0000313" key="21">
    <source>
        <dbReference type="EMBL" id="APU94829.1"/>
    </source>
</evidence>
<evidence type="ECO:0000256" key="18">
    <source>
        <dbReference type="SAM" id="Phobius"/>
    </source>
</evidence>
<accession>A0A1P8DYU7</accession>
<evidence type="ECO:0000256" key="7">
    <source>
        <dbReference type="ARBA" id="ARBA00022737"/>
    </source>
</evidence>
<evidence type="ECO:0000256" key="15">
    <source>
        <dbReference type="ARBA" id="ARBA00023180"/>
    </source>
</evidence>
<dbReference type="InterPro" id="IPR003591">
    <property type="entry name" value="Leu-rich_rpt_typical-subtyp"/>
</dbReference>
<feature type="domain" description="Protein kinase" evidence="20">
    <location>
        <begin position="621"/>
        <end position="902"/>
    </location>
</feature>
<dbReference type="PROSITE" id="PS00107">
    <property type="entry name" value="PROTEIN_KINASE_ATP"/>
    <property type="match status" value="1"/>
</dbReference>
<keyword evidence="4" id="KW-0808">Transferase</keyword>
<feature type="chain" id="PRO_5013337855" evidence="19">
    <location>
        <begin position="27"/>
        <end position="973"/>
    </location>
</feature>
<proteinExistence type="evidence at transcript level"/>
<dbReference type="InterPro" id="IPR032675">
    <property type="entry name" value="LRR_dom_sf"/>
</dbReference>
<evidence type="ECO:0000259" key="20">
    <source>
        <dbReference type="PROSITE" id="PS50011"/>
    </source>
</evidence>
<gene>
    <name evidence="21" type="primary">LRR-RLK1</name>
</gene>
<feature type="signal peptide" evidence="19">
    <location>
        <begin position="1"/>
        <end position="26"/>
    </location>
</feature>
<evidence type="ECO:0000256" key="4">
    <source>
        <dbReference type="ARBA" id="ARBA00022679"/>
    </source>
</evidence>
<dbReference type="GO" id="GO:0004672">
    <property type="term" value="F:protein kinase activity"/>
    <property type="evidence" value="ECO:0007669"/>
    <property type="project" value="InterPro"/>
</dbReference>
<keyword evidence="6 19" id="KW-0732">Signal</keyword>
<dbReference type="PROSITE" id="PS00108">
    <property type="entry name" value="PROTEIN_KINASE_ST"/>
    <property type="match status" value="1"/>
</dbReference>
<keyword evidence="9 21" id="KW-0418">Kinase</keyword>